<keyword evidence="3" id="KW-1185">Reference proteome</keyword>
<accession>A0AA39FC78</accession>
<dbReference type="AlphaFoldDB" id="A0AA39FC78"/>
<evidence type="ECO:0000256" key="1">
    <source>
        <dbReference type="SAM" id="MobiDB-lite"/>
    </source>
</evidence>
<evidence type="ECO:0000313" key="2">
    <source>
        <dbReference type="EMBL" id="KAK0166726.1"/>
    </source>
</evidence>
<proteinExistence type="predicted"/>
<reference evidence="2" key="2">
    <citation type="submission" date="2023-03" db="EMBL/GenBank/DDBJ databases">
        <authorList>
            <person name="Inwood S.N."/>
            <person name="Skelly J.G."/>
            <person name="Guhlin J."/>
            <person name="Harrop T.W.R."/>
            <person name="Goldson S.G."/>
            <person name="Dearden P.K."/>
        </authorList>
    </citation>
    <scope>NUCLEOTIDE SEQUENCE</scope>
    <source>
        <strain evidence="2">Lincoln</strain>
        <tissue evidence="2">Whole body</tissue>
    </source>
</reference>
<gene>
    <name evidence="2" type="ORF">PV327_004215</name>
</gene>
<sequence>MSLPMSLPKSLQISDLKKNNGLHRSQSTDMEKFFRATSIPESDSLFSQLQFSHMKTTVRLFVSEISNFECKRILFHSITDIDGTASRRANRRTVSKSRQNYR</sequence>
<name>A0AA39FC78_MICHY</name>
<organism evidence="2 3">
    <name type="scientific">Microctonus hyperodae</name>
    <name type="common">Parasitoid wasp</name>
    <dbReference type="NCBI Taxonomy" id="165561"/>
    <lineage>
        <taxon>Eukaryota</taxon>
        <taxon>Metazoa</taxon>
        <taxon>Ecdysozoa</taxon>
        <taxon>Arthropoda</taxon>
        <taxon>Hexapoda</taxon>
        <taxon>Insecta</taxon>
        <taxon>Pterygota</taxon>
        <taxon>Neoptera</taxon>
        <taxon>Endopterygota</taxon>
        <taxon>Hymenoptera</taxon>
        <taxon>Apocrita</taxon>
        <taxon>Ichneumonoidea</taxon>
        <taxon>Braconidae</taxon>
        <taxon>Euphorinae</taxon>
        <taxon>Microctonus</taxon>
    </lineage>
</organism>
<feature type="region of interest" description="Disordered" evidence="1">
    <location>
        <begin position="1"/>
        <end position="24"/>
    </location>
</feature>
<reference evidence="2" key="1">
    <citation type="journal article" date="2023" name="bioRxiv">
        <title>Scaffold-level genome assemblies of two parasitoid biocontrol wasps reveal the parthenogenesis mechanism and an associated novel virus.</title>
        <authorList>
            <person name="Inwood S."/>
            <person name="Skelly J."/>
            <person name="Guhlin J."/>
            <person name="Harrop T."/>
            <person name="Goldson S."/>
            <person name="Dearden P."/>
        </authorList>
    </citation>
    <scope>NUCLEOTIDE SEQUENCE</scope>
    <source>
        <strain evidence="2">Lincoln</strain>
        <tissue evidence="2">Whole body</tissue>
    </source>
</reference>
<protein>
    <submittedName>
        <fullName evidence="2">Uncharacterized protein</fullName>
    </submittedName>
</protein>
<dbReference type="Proteomes" id="UP001168972">
    <property type="component" value="Unassembled WGS sequence"/>
</dbReference>
<dbReference type="EMBL" id="JAQQBR010001832">
    <property type="protein sequence ID" value="KAK0166726.1"/>
    <property type="molecule type" value="Genomic_DNA"/>
</dbReference>
<evidence type="ECO:0000313" key="3">
    <source>
        <dbReference type="Proteomes" id="UP001168972"/>
    </source>
</evidence>
<comment type="caution">
    <text evidence="2">The sequence shown here is derived from an EMBL/GenBank/DDBJ whole genome shotgun (WGS) entry which is preliminary data.</text>
</comment>